<accession>A0A0D2NPS2</accession>
<dbReference type="NCBIfam" id="TIGR03649">
    <property type="entry name" value="ergot_EASG"/>
    <property type="match status" value="1"/>
</dbReference>
<reference evidence="7" key="1">
    <citation type="submission" date="2014-04" db="EMBL/GenBank/DDBJ databases">
        <title>Evolutionary Origins and Diversification of the Mycorrhizal Mutualists.</title>
        <authorList>
            <consortium name="DOE Joint Genome Institute"/>
            <consortium name="Mycorrhizal Genomics Consortium"/>
            <person name="Kohler A."/>
            <person name="Kuo A."/>
            <person name="Nagy L.G."/>
            <person name="Floudas D."/>
            <person name="Copeland A."/>
            <person name="Barry K.W."/>
            <person name="Cichocki N."/>
            <person name="Veneault-Fourrey C."/>
            <person name="LaButti K."/>
            <person name="Lindquist E.A."/>
            <person name="Lipzen A."/>
            <person name="Lundell T."/>
            <person name="Morin E."/>
            <person name="Murat C."/>
            <person name="Riley R."/>
            <person name="Ohm R."/>
            <person name="Sun H."/>
            <person name="Tunlid A."/>
            <person name="Henrissat B."/>
            <person name="Grigoriev I.V."/>
            <person name="Hibbett D.S."/>
            <person name="Martin F."/>
        </authorList>
    </citation>
    <scope>NUCLEOTIDE SEQUENCE [LARGE SCALE GENOMIC DNA]</scope>
    <source>
        <strain evidence="7">FD-334 SS-4</strain>
    </source>
</reference>
<gene>
    <name evidence="6" type="ORF">HYPSUDRAFT_44920</name>
</gene>
<feature type="domain" description="NmrA-like" evidence="5">
    <location>
        <begin position="3"/>
        <end position="270"/>
    </location>
</feature>
<keyword evidence="3" id="KW-0017">Alkaloid metabolism</keyword>
<evidence type="ECO:0000259" key="5">
    <source>
        <dbReference type="Pfam" id="PF05368"/>
    </source>
</evidence>
<dbReference type="UniPathway" id="UPA00327"/>
<evidence type="ECO:0000313" key="7">
    <source>
        <dbReference type="Proteomes" id="UP000054270"/>
    </source>
</evidence>
<proteinExistence type="inferred from homology"/>
<dbReference type="Gene3D" id="3.90.25.10">
    <property type="entry name" value="UDP-galactose 4-epimerase, domain 1"/>
    <property type="match status" value="1"/>
</dbReference>
<dbReference type="EMBL" id="KN817585">
    <property type="protein sequence ID" value="KJA18756.1"/>
    <property type="molecule type" value="Genomic_DNA"/>
</dbReference>
<name>A0A0D2NPS2_HYPSF</name>
<dbReference type="Gene3D" id="3.40.50.720">
    <property type="entry name" value="NAD(P)-binding Rossmann-like Domain"/>
    <property type="match status" value="1"/>
</dbReference>
<comment type="similarity">
    <text evidence="2">Belongs to the fgaFS/easG family.</text>
</comment>
<dbReference type="Pfam" id="PF05368">
    <property type="entry name" value="NmrA"/>
    <property type="match status" value="1"/>
</dbReference>
<dbReference type="OrthoDB" id="419598at2759"/>
<dbReference type="GO" id="GO:0035835">
    <property type="term" value="P:indole alkaloid biosynthetic process"/>
    <property type="evidence" value="ECO:0007669"/>
    <property type="project" value="UniProtKB-UniPathway"/>
</dbReference>
<keyword evidence="4" id="KW-0560">Oxidoreductase</keyword>
<keyword evidence="7" id="KW-1185">Reference proteome</keyword>
<dbReference type="OMA" id="WFMQNFS"/>
<evidence type="ECO:0000256" key="3">
    <source>
        <dbReference type="ARBA" id="ARBA00022589"/>
    </source>
</evidence>
<evidence type="ECO:0000256" key="2">
    <source>
        <dbReference type="ARBA" id="ARBA00005372"/>
    </source>
</evidence>
<evidence type="ECO:0000256" key="4">
    <source>
        <dbReference type="ARBA" id="ARBA00023002"/>
    </source>
</evidence>
<dbReference type="STRING" id="945553.A0A0D2NPS2"/>
<organism evidence="6 7">
    <name type="scientific">Hypholoma sublateritium (strain FD-334 SS-4)</name>
    <dbReference type="NCBI Taxonomy" id="945553"/>
    <lineage>
        <taxon>Eukaryota</taxon>
        <taxon>Fungi</taxon>
        <taxon>Dikarya</taxon>
        <taxon>Basidiomycota</taxon>
        <taxon>Agaricomycotina</taxon>
        <taxon>Agaricomycetes</taxon>
        <taxon>Agaricomycetidae</taxon>
        <taxon>Agaricales</taxon>
        <taxon>Agaricineae</taxon>
        <taxon>Strophariaceae</taxon>
        <taxon>Hypholoma</taxon>
    </lineage>
</organism>
<evidence type="ECO:0000256" key="1">
    <source>
        <dbReference type="ARBA" id="ARBA00005107"/>
    </source>
</evidence>
<dbReference type="SUPFAM" id="SSF51735">
    <property type="entry name" value="NAD(P)-binding Rossmann-fold domains"/>
    <property type="match status" value="1"/>
</dbReference>
<dbReference type="InterPro" id="IPR051604">
    <property type="entry name" value="Ergot_Alk_Oxidoreductase"/>
</dbReference>
<dbReference type="InterPro" id="IPR036291">
    <property type="entry name" value="NAD(P)-bd_dom_sf"/>
</dbReference>
<dbReference type="Proteomes" id="UP000054270">
    <property type="component" value="Unassembled WGS sequence"/>
</dbReference>
<dbReference type="AlphaFoldDB" id="A0A0D2NPS2"/>
<sequence length="280" mass="30721">MTILITGGSGKTSSVLAKRLHAANLPILVASRAGKAPEPFKAVVFNWLDPATFENPFIADSSIDRVYIVVAMFGPETAHVNAFVDFARTKGVKRFVLLSASQIEAGKLPLGEIHQHLIDSGVEYAVLRPTWFQQNFGASLLTSIRDHSQTFSASQSGRLAFVSTEDIAEAAFQALTAEPSLNKDLLVFGPELLSHDEVAALLSAAVGRKITHVKHTVEEMKNIYTSYGLPEEYAAVLSDMEGKIADQVEEELFNVSVDKKFVGKRTVGEYIQKNREQWIN</sequence>
<dbReference type="InterPro" id="IPR019901">
    <property type="entry name" value="Ergot_alkaloid_biosynthesis"/>
</dbReference>
<dbReference type="PANTHER" id="PTHR43162:SF1">
    <property type="entry name" value="PRESTALK A DIFFERENTIATION PROTEIN A"/>
    <property type="match status" value="1"/>
</dbReference>
<evidence type="ECO:0000313" key="6">
    <source>
        <dbReference type="EMBL" id="KJA18756.1"/>
    </source>
</evidence>
<dbReference type="PANTHER" id="PTHR43162">
    <property type="match status" value="1"/>
</dbReference>
<dbReference type="GO" id="GO:0016491">
    <property type="term" value="F:oxidoreductase activity"/>
    <property type="evidence" value="ECO:0007669"/>
    <property type="project" value="UniProtKB-KW"/>
</dbReference>
<protein>
    <recommendedName>
        <fullName evidence="5">NmrA-like domain-containing protein</fullName>
    </recommendedName>
</protein>
<dbReference type="InterPro" id="IPR008030">
    <property type="entry name" value="NmrA-like"/>
</dbReference>
<comment type="pathway">
    <text evidence="1">Alkaloid biosynthesis; ergot alkaloid biosynthesis.</text>
</comment>